<accession>A0ABT9VYN5</accession>
<dbReference type="SUPFAM" id="SSF55729">
    <property type="entry name" value="Acyl-CoA N-acyltransferases (Nat)"/>
    <property type="match status" value="1"/>
</dbReference>
<gene>
    <name evidence="2" type="ORF">J2S11_001621</name>
</gene>
<feature type="domain" description="N-acetyltransferase" evidence="1">
    <location>
        <begin position="118"/>
        <end position="263"/>
    </location>
</feature>
<dbReference type="Pfam" id="PF00583">
    <property type="entry name" value="Acetyltransf_1"/>
    <property type="match status" value="1"/>
</dbReference>
<reference evidence="2 3" key="1">
    <citation type="submission" date="2023-07" db="EMBL/GenBank/DDBJ databases">
        <title>Genomic Encyclopedia of Type Strains, Phase IV (KMG-IV): sequencing the most valuable type-strain genomes for metagenomic binning, comparative biology and taxonomic classification.</title>
        <authorList>
            <person name="Goeker M."/>
        </authorList>
    </citation>
    <scope>NUCLEOTIDE SEQUENCE [LARGE SCALE GENOMIC DNA]</scope>
    <source>
        <strain evidence="2 3">DSM 12751</strain>
    </source>
</reference>
<evidence type="ECO:0000313" key="2">
    <source>
        <dbReference type="EMBL" id="MDQ0165720.1"/>
    </source>
</evidence>
<dbReference type="Gene3D" id="3.40.630.30">
    <property type="match status" value="1"/>
</dbReference>
<comment type="caution">
    <text evidence="2">The sequence shown here is derived from an EMBL/GenBank/DDBJ whole genome shotgun (WGS) entry which is preliminary data.</text>
</comment>
<keyword evidence="3" id="KW-1185">Reference proteome</keyword>
<evidence type="ECO:0000259" key="1">
    <source>
        <dbReference type="PROSITE" id="PS51186"/>
    </source>
</evidence>
<dbReference type="CDD" id="cd04301">
    <property type="entry name" value="NAT_SF"/>
    <property type="match status" value="1"/>
</dbReference>
<dbReference type="InterPro" id="IPR000182">
    <property type="entry name" value="GNAT_dom"/>
</dbReference>
<dbReference type="InterPro" id="IPR016181">
    <property type="entry name" value="Acyl_CoA_acyltransferase"/>
</dbReference>
<organism evidence="2 3">
    <name type="scientific">Caldalkalibacillus horti</name>
    <dbReference type="NCBI Taxonomy" id="77523"/>
    <lineage>
        <taxon>Bacteria</taxon>
        <taxon>Bacillati</taxon>
        <taxon>Bacillota</taxon>
        <taxon>Bacilli</taxon>
        <taxon>Bacillales</taxon>
        <taxon>Bacillaceae</taxon>
        <taxon>Caldalkalibacillus</taxon>
    </lineage>
</organism>
<sequence>MISHHILTLEEINKLTEQINRDQQLLFYSYLTQRKETAIFIGQYIDGHLTAVLAYFSGLSFPAFSFHCIDRNDVDLPSLIKFTREYIQLKDSITCGTILSNRDLELFQSHSLITGTPQSFLTMKHVDQMKLLDSDMGEVVGRNDVLEVMDFLQNGDMRFFTREELEQYPYIGVKVDNQYVAVGGYHFYGSLLVEIGNIYTRPDYRGKGLAKHLTSQLTSLGKELSTDVHLGVLAQNLAAVHVYERLGYEIMAEQKIVDFKLGM</sequence>
<evidence type="ECO:0000313" key="3">
    <source>
        <dbReference type="Proteomes" id="UP001235840"/>
    </source>
</evidence>
<dbReference type="EMBL" id="JAUSTY010000005">
    <property type="protein sequence ID" value="MDQ0165720.1"/>
    <property type="molecule type" value="Genomic_DNA"/>
</dbReference>
<dbReference type="PROSITE" id="PS51186">
    <property type="entry name" value="GNAT"/>
    <property type="match status" value="1"/>
</dbReference>
<protein>
    <submittedName>
        <fullName evidence="2">Ribosomal protein S18 acetylase RimI-like enzyme</fullName>
    </submittedName>
</protein>
<dbReference type="RefSeq" id="WP_307393143.1">
    <property type="nucleotide sequence ID" value="NZ_BAAADK010000011.1"/>
</dbReference>
<name>A0ABT9VYN5_9BACI</name>
<dbReference type="Proteomes" id="UP001235840">
    <property type="component" value="Unassembled WGS sequence"/>
</dbReference>
<proteinExistence type="predicted"/>